<reference evidence="1" key="1">
    <citation type="journal article" date="2021" name="Proc. Natl. Acad. Sci. U.S.A.">
        <title>A Catalog of Tens of Thousands of Viruses from Human Metagenomes Reveals Hidden Associations with Chronic Diseases.</title>
        <authorList>
            <person name="Tisza M.J."/>
            <person name="Buck C.B."/>
        </authorList>
    </citation>
    <scope>NUCLEOTIDE SEQUENCE</scope>
    <source>
        <strain evidence="1">CtQJR51</strain>
    </source>
</reference>
<dbReference type="EMBL" id="BK014807">
    <property type="protein sequence ID" value="DAD76722.1"/>
    <property type="molecule type" value="Genomic_DNA"/>
</dbReference>
<accession>A0A8S5M3B5</accession>
<dbReference type="InterPro" id="IPR025580">
    <property type="entry name" value="Gp46"/>
</dbReference>
<dbReference type="Pfam" id="PF14265">
    <property type="entry name" value="DUF4355"/>
    <property type="match status" value="1"/>
</dbReference>
<dbReference type="EMBL" id="BK014807">
    <property type="protein sequence ID" value="DAD76711.1"/>
    <property type="molecule type" value="Genomic_DNA"/>
</dbReference>
<proteinExistence type="predicted"/>
<organism evidence="1">
    <name type="scientific">Siphoviridae sp. ctQJR51</name>
    <dbReference type="NCBI Taxonomy" id="2826327"/>
    <lineage>
        <taxon>Viruses</taxon>
        <taxon>Duplodnaviria</taxon>
        <taxon>Heunggongvirae</taxon>
        <taxon>Uroviricota</taxon>
        <taxon>Caudoviricetes</taxon>
    </lineage>
</organism>
<sequence>MEEMTVHEPTEMERLALEREQTLRQREAALEMRERRARAQELLTQRNLPAELTDCLNFSDDESLEKSLNALEKAFLEQVDKAVGERMKGAAPRSGESALYAGQLRSALGLK</sequence>
<name>A0A8S5M3B5_9CAUD</name>
<evidence type="ECO:0000313" key="1">
    <source>
        <dbReference type="EMBL" id="DAD76722.1"/>
    </source>
</evidence>
<protein>
    <submittedName>
        <fullName evidence="1">Major head protein</fullName>
    </submittedName>
</protein>